<dbReference type="GO" id="GO:0006508">
    <property type="term" value="P:proteolysis"/>
    <property type="evidence" value="ECO:0007669"/>
    <property type="project" value="UniProtKB-KW"/>
</dbReference>
<feature type="compositionally biased region" description="Basic residues" evidence="1">
    <location>
        <begin position="54"/>
        <end position="63"/>
    </location>
</feature>
<dbReference type="InterPro" id="IPR009003">
    <property type="entry name" value="Peptidase_S1_PA"/>
</dbReference>
<keyword evidence="2" id="KW-0378">Hydrolase</keyword>
<gene>
    <name evidence="2" type="ORF">E4Z66_10530</name>
</gene>
<feature type="region of interest" description="Disordered" evidence="1">
    <location>
        <begin position="1"/>
        <end position="75"/>
    </location>
</feature>
<dbReference type="OrthoDB" id="7191282at2"/>
<reference evidence="2 3" key="1">
    <citation type="submission" date="2019-04" db="EMBL/GenBank/DDBJ databases">
        <title>Shimia ponticola sp. nov., isolated from seawater.</title>
        <authorList>
            <person name="Kim Y.-O."/>
            <person name="Yoon J.-H."/>
        </authorList>
    </citation>
    <scope>NUCLEOTIDE SEQUENCE [LARGE SCALE GENOMIC DNA]</scope>
    <source>
        <strain evidence="2 3">MYP11</strain>
    </source>
</reference>
<evidence type="ECO:0000313" key="3">
    <source>
        <dbReference type="Proteomes" id="UP000306602"/>
    </source>
</evidence>
<dbReference type="GO" id="GO:0008233">
    <property type="term" value="F:peptidase activity"/>
    <property type="evidence" value="ECO:0007669"/>
    <property type="project" value="UniProtKB-KW"/>
</dbReference>
<dbReference type="SUPFAM" id="SSF50494">
    <property type="entry name" value="Trypsin-like serine proteases"/>
    <property type="match status" value="1"/>
</dbReference>
<keyword evidence="3" id="KW-1185">Reference proteome</keyword>
<dbReference type="AlphaFoldDB" id="A0A4S4NGR0"/>
<accession>A0A4S4NGR0</accession>
<keyword evidence="2" id="KW-0645">Protease</keyword>
<dbReference type="Gene3D" id="2.40.10.120">
    <property type="match status" value="1"/>
</dbReference>
<dbReference type="Proteomes" id="UP000306602">
    <property type="component" value="Unassembled WGS sequence"/>
</dbReference>
<comment type="caution">
    <text evidence="2">The sequence shown here is derived from an EMBL/GenBank/DDBJ whole genome shotgun (WGS) entry which is preliminary data.</text>
</comment>
<name>A0A4S4NGR0_9RHOB</name>
<feature type="compositionally biased region" description="Basic and acidic residues" evidence="1">
    <location>
        <begin position="31"/>
        <end position="53"/>
    </location>
</feature>
<feature type="compositionally biased region" description="Basic residues" evidence="1">
    <location>
        <begin position="1"/>
        <end position="20"/>
    </location>
</feature>
<sequence length="363" mass="40220">MPGRGRTRHLAGKGHRRQRQDRRLALQGSGRDGREGSERHHDEPRNAEIDPREHRRRRARPNRRSGGASDGQKARDAIPIHLRECEVCGGVGCLSEIDRLSAQSIPILSYKDDICLGPASGFIYRHLGVDYLVSNWHVFSGRDTYSGQPLHKMNATPNNFRITLHGSQLGKRIEGLQVSLLKPNGEPAWMQHSQGQDIDVAAIRLSDLPSNARMYPVNNHTFHSDLALHAGAEVFILGYPRGLSKQANIPVWKKGSVASEPEVEMDDGTPTVLVDTATREGMSGAPVYIGSSTATNRFIDGSVSQTALPIYQFIGIYSGRFGADQSKDLFLAQLARFFKRRAIEQLFEEPAPANCKLRKNSTV</sequence>
<proteinExistence type="predicted"/>
<evidence type="ECO:0000256" key="1">
    <source>
        <dbReference type="SAM" id="MobiDB-lite"/>
    </source>
</evidence>
<dbReference type="Pfam" id="PF13365">
    <property type="entry name" value="Trypsin_2"/>
    <property type="match status" value="1"/>
</dbReference>
<evidence type="ECO:0000313" key="2">
    <source>
        <dbReference type="EMBL" id="THH37341.1"/>
    </source>
</evidence>
<organism evidence="2 3">
    <name type="scientific">Aliishimia ponticola</name>
    <dbReference type="NCBI Taxonomy" id="2499833"/>
    <lineage>
        <taxon>Bacteria</taxon>
        <taxon>Pseudomonadati</taxon>
        <taxon>Pseudomonadota</taxon>
        <taxon>Alphaproteobacteria</taxon>
        <taxon>Rhodobacterales</taxon>
        <taxon>Paracoccaceae</taxon>
        <taxon>Aliishimia</taxon>
    </lineage>
</organism>
<protein>
    <submittedName>
        <fullName evidence="2">Serine protease</fullName>
    </submittedName>
</protein>
<dbReference type="EMBL" id="SRKY01000002">
    <property type="protein sequence ID" value="THH37341.1"/>
    <property type="molecule type" value="Genomic_DNA"/>
</dbReference>